<accession>A0A370GXZ9</accession>
<dbReference type="Proteomes" id="UP000255355">
    <property type="component" value="Unassembled WGS sequence"/>
</dbReference>
<name>A0A370GXZ9_9NOCA</name>
<dbReference type="RefSeq" id="WP_068022810.1">
    <property type="nucleotide sequence ID" value="NZ_QQAZ01000008.1"/>
</dbReference>
<evidence type="ECO:0000313" key="1">
    <source>
        <dbReference type="EMBL" id="RDI48522.1"/>
    </source>
</evidence>
<dbReference type="AlphaFoldDB" id="A0A370GXZ9"/>
<comment type="caution">
    <text evidence="1">The sequence shown here is derived from an EMBL/GenBank/DDBJ whole genome shotgun (WGS) entry which is preliminary data.</text>
</comment>
<protein>
    <submittedName>
        <fullName evidence="1">Uncharacterized protein</fullName>
    </submittedName>
</protein>
<reference evidence="1 2" key="1">
    <citation type="submission" date="2018-07" db="EMBL/GenBank/DDBJ databases">
        <title>Genomic Encyclopedia of Type Strains, Phase IV (KMG-IV): sequencing the most valuable type-strain genomes for metagenomic binning, comparative biology and taxonomic classification.</title>
        <authorList>
            <person name="Goeker M."/>
        </authorList>
    </citation>
    <scope>NUCLEOTIDE SEQUENCE [LARGE SCALE GENOMIC DNA]</scope>
    <source>
        <strain evidence="1 2">DSM 44952</strain>
    </source>
</reference>
<dbReference type="OrthoDB" id="5187916at2"/>
<organism evidence="1 2">
    <name type="scientific">Nocardia mexicana</name>
    <dbReference type="NCBI Taxonomy" id="279262"/>
    <lineage>
        <taxon>Bacteria</taxon>
        <taxon>Bacillati</taxon>
        <taxon>Actinomycetota</taxon>
        <taxon>Actinomycetes</taxon>
        <taxon>Mycobacteriales</taxon>
        <taxon>Nocardiaceae</taxon>
        <taxon>Nocardia</taxon>
    </lineage>
</organism>
<gene>
    <name evidence="1" type="ORF">DFR68_108355</name>
</gene>
<proteinExistence type="predicted"/>
<keyword evidence="2" id="KW-1185">Reference proteome</keyword>
<evidence type="ECO:0000313" key="2">
    <source>
        <dbReference type="Proteomes" id="UP000255355"/>
    </source>
</evidence>
<sequence>MTVARDVLERAGHVELASLIVQHYFQDGETVGIASDCEKCGALQGNFHMHGEALMRVVDADGLDGLDALATGGRDRRRVERSRGR</sequence>
<dbReference type="EMBL" id="QQAZ01000008">
    <property type="protein sequence ID" value="RDI48522.1"/>
    <property type="molecule type" value="Genomic_DNA"/>
</dbReference>